<dbReference type="AlphaFoldDB" id="A0A3N6LLN2"/>
<dbReference type="Proteomes" id="UP000273828">
    <property type="component" value="Unassembled WGS sequence"/>
</dbReference>
<accession>A0A3N6LLN2</accession>
<keyword evidence="2" id="KW-1185">Reference proteome</keyword>
<organism evidence="1 2">
    <name type="scientific">Natrarchaeobius halalkaliphilus</name>
    <dbReference type="NCBI Taxonomy" id="1679091"/>
    <lineage>
        <taxon>Archaea</taxon>
        <taxon>Methanobacteriati</taxon>
        <taxon>Methanobacteriota</taxon>
        <taxon>Stenosarchaea group</taxon>
        <taxon>Halobacteria</taxon>
        <taxon>Halobacteriales</taxon>
        <taxon>Natrialbaceae</taxon>
        <taxon>Natrarchaeobius</taxon>
    </lineage>
</organism>
<reference evidence="1 2" key="1">
    <citation type="submission" date="2018-10" db="EMBL/GenBank/DDBJ databases">
        <title>Natrarchaeobius chitinivorans gen. nov., sp. nov., and Natrarchaeobius haloalkaliphilus sp. nov., alkaliphilic, chitin-utilizing haloarchaea from hypersaline alkaline lakes.</title>
        <authorList>
            <person name="Sorokin D.Y."/>
            <person name="Elcheninov A.G."/>
            <person name="Kostrikina N.A."/>
            <person name="Bale N.J."/>
            <person name="Sinninghe Damste J.S."/>
            <person name="Khijniak T.V."/>
            <person name="Kublanov I.V."/>
            <person name="Toshchakov S.V."/>
        </authorList>
    </citation>
    <scope>NUCLEOTIDE SEQUENCE [LARGE SCALE GENOMIC DNA]</scope>
    <source>
        <strain evidence="1 2">AArcht-Sl</strain>
    </source>
</reference>
<comment type="caution">
    <text evidence="1">The sequence shown here is derived from an EMBL/GenBank/DDBJ whole genome shotgun (WGS) entry which is preliminary data.</text>
</comment>
<evidence type="ECO:0000313" key="1">
    <source>
        <dbReference type="EMBL" id="RQG89778.1"/>
    </source>
</evidence>
<protein>
    <submittedName>
        <fullName evidence="1">Uncharacterized protein</fullName>
    </submittedName>
</protein>
<dbReference type="EMBL" id="REFY01000003">
    <property type="protein sequence ID" value="RQG89778.1"/>
    <property type="molecule type" value="Genomic_DNA"/>
</dbReference>
<evidence type="ECO:0000313" key="2">
    <source>
        <dbReference type="Proteomes" id="UP000273828"/>
    </source>
</evidence>
<dbReference type="OrthoDB" id="295069at2157"/>
<dbReference type="RefSeq" id="WP_124177858.1">
    <property type="nucleotide sequence ID" value="NZ_REFY01000003.1"/>
</dbReference>
<sequence length="63" mass="6995">MNGQKQTKPTTSSTVRETVKSVLFRSDSVTVIEECRRCGTTIETSCSDCPTCGCDDIVTYRIR</sequence>
<gene>
    <name evidence="1" type="ORF">EA462_07095</name>
</gene>
<proteinExistence type="predicted"/>
<name>A0A3N6LLN2_9EURY</name>